<evidence type="ECO:0000313" key="14">
    <source>
        <dbReference type="EMBL" id="PIZ15194.1"/>
    </source>
</evidence>
<dbReference type="GO" id="GO:0008270">
    <property type="term" value="F:zinc ion binding"/>
    <property type="evidence" value="ECO:0007669"/>
    <property type="project" value="UniProtKB-KW"/>
</dbReference>
<dbReference type="SUPFAM" id="SSF57783">
    <property type="entry name" value="Zinc beta-ribbon"/>
    <property type="match status" value="1"/>
</dbReference>
<keyword evidence="6" id="KW-0235">DNA replication</keyword>
<evidence type="ECO:0000256" key="8">
    <source>
        <dbReference type="ARBA" id="ARBA00022771"/>
    </source>
</evidence>
<keyword evidence="11" id="KW-0238">DNA-binding</keyword>
<evidence type="ECO:0000256" key="12">
    <source>
        <dbReference type="ARBA" id="ARBA00023163"/>
    </source>
</evidence>
<keyword evidence="4" id="KW-0808">Transferase</keyword>
<evidence type="ECO:0000256" key="4">
    <source>
        <dbReference type="ARBA" id="ARBA00022679"/>
    </source>
</evidence>
<keyword evidence="10" id="KW-0460">Magnesium</keyword>
<keyword evidence="2" id="KW-0240">DNA-directed RNA polymerase</keyword>
<dbReference type="EMBL" id="PFMS01000103">
    <property type="protein sequence ID" value="PIZ15194.1"/>
    <property type="molecule type" value="Genomic_DNA"/>
</dbReference>
<dbReference type="InterPro" id="IPR036977">
    <property type="entry name" value="DNA_primase_Znf_CHC2"/>
</dbReference>
<dbReference type="SMART" id="SM00400">
    <property type="entry name" value="ZnF_CHCC"/>
    <property type="match status" value="1"/>
</dbReference>
<reference evidence="15" key="1">
    <citation type="submission" date="2017-09" db="EMBL/GenBank/DDBJ databases">
        <title>Depth-based differentiation of microbial function through sediment-hosted aquifers and enrichment of novel symbionts in the deep terrestrial subsurface.</title>
        <authorList>
            <person name="Probst A.J."/>
            <person name="Ladd B."/>
            <person name="Jarett J.K."/>
            <person name="Geller-Mcgrath D.E."/>
            <person name="Sieber C.M.K."/>
            <person name="Emerson J.B."/>
            <person name="Anantharaman K."/>
            <person name="Thomas B.C."/>
            <person name="Malmstrom R."/>
            <person name="Stieglmeier M."/>
            <person name="Klingl A."/>
            <person name="Woyke T."/>
            <person name="Ryan C.M."/>
            <person name="Banfield J.F."/>
        </authorList>
    </citation>
    <scope>NUCLEOTIDE SEQUENCE [LARGE SCALE GENOMIC DNA]</scope>
</reference>
<evidence type="ECO:0000256" key="10">
    <source>
        <dbReference type="ARBA" id="ARBA00022842"/>
    </source>
</evidence>
<dbReference type="PANTHER" id="PTHR30313">
    <property type="entry name" value="DNA PRIMASE"/>
    <property type="match status" value="1"/>
</dbReference>
<evidence type="ECO:0000256" key="5">
    <source>
        <dbReference type="ARBA" id="ARBA00022695"/>
    </source>
</evidence>
<dbReference type="GO" id="GO:0000428">
    <property type="term" value="C:DNA-directed RNA polymerase complex"/>
    <property type="evidence" value="ECO:0007669"/>
    <property type="project" value="UniProtKB-KW"/>
</dbReference>
<proteinExistence type="predicted"/>
<dbReference type="InterPro" id="IPR050219">
    <property type="entry name" value="DnaG_primase"/>
</dbReference>
<dbReference type="PANTHER" id="PTHR30313:SF2">
    <property type="entry name" value="DNA PRIMASE"/>
    <property type="match status" value="1"/>
</dbReference>
<dbReference type="Gene3D" id="3.90.580.10">
    <property type="entry name" value="Zinc finger, CHC2-type domain"/>
    <property type="match status" value="1"/>
</dbReference>
<keyword evidence="7" id="KW-0479">Metal-binding</keyword>
<feature type="non-terminal residue" evidence="14">
    <location>
        <position position="87"/>
    </location>
</feature>
<accession>A0A2H9P9Z9</accession>
<dbReference type="GO" id="GO:0006269">
    <property type="term" value="P:DNA replication, synthesis of primer"/>
    <property type="evidence" value="ECO:0007669"/>
    <property type="project" value="UniProtKB-KW"/>
</dbReference>
<evidence type="ECO:0000256" key="11">
    <source>
        <dbReference type="ARBA" id="ARBA00023125"/>
    </source>
</evidence>
<keyword evidence="12" id="KW-0804">Transcription</keyword>
<name>A0A2H9P9Z9_9BACT</name>
<keyword evidence="3" id="KW-0639">Primosome</keyword>
<gene>
    <name evidence="14" type="ORF">COY51_05945</name>
</gene>
<evidence type="ECO:0000256" key="7">
    <source>
        <dbReference type="ARBA" id="ARBA00022723"/>
    </source>
</evidence>
<dbReference type="GO" id="GO:0003677">
    <property type="term" value="F:DNA binding"/>
    <property type="evidence" value="ECO:0007669"/>
    <property type="project" value="UniProtKB-KW"/>
</dbReference>
<evidence type="ECO:0000256" key="3">
    <source>
        <dbReference type="ARBA" id="ARBA00022515"/>
    </source>
</evidence>
<dbReference type="InterPro" id="IPR002694">
    <property type="entry name" value="Znf_CHC2"/>
</dbReference>
<evidence type="ECO:0000256" key="9">
    <source>
        <dbReference type="ARBA" id="ARBA00022833"/>
    </source>
</evidence>
<organism evidence="14 15">
    <name type="scientific">Candidatus Desantisbacteria bacterium CG_4_10_14_0_8_um_filter_39_17</name>
    <dbReference type="NCBI Taxonomy" id="1974542"/>
    <lineage>
        <taxon>Bacteria</taxon>
        <taxon>Candidatus Desantisiibacteriota</taxon>
    </lineage>
</organism>
<evidence type="ECO:0000256" key="1">
    <source>
        <dbReference type="ARBA" id="ARBA00001947"/>
    </source>
</evidence>
<keyword evidence="8" id="KW-0863">Zinc-finger</keyword>
<sequence>MAGLVAENIIEQIRENADIVEIASGYINLKKTGRNYKALCPFHVEKTPSFIVNSEKQIFHCFGCGVGGNVFNLVMKMENITFIESVK</sequence>
<evidence type="ECO:0000313" key="15">
    <source>
        <dbReference type="Proteomes" id="UP000234145"/>
    </source>
</evidence>
<dbReference type="GO" id="GO:0005737">
    <property type="term" value="C:cytoplasm"/>
    <property type="evidence" value="ECO:0007669"/>
    <property type="project" value="TreeGrafter"/>
</dbReference>
<dbReference type="AlphaFoldDB" id="A0A2H9P9Z9"/>
<dbReference type="GO" id="GO:0003899">
    <property type="term" value="F:DNA-directed RNA polymerase activity"/>
    <property type="evidence" value="ECO:0007669"/>
    <property type="project" value="InterPro"/>
</dbReference>
<keyword evidence="5" id="KW-0548">Nucleotidyltransferase</keyword>
<evidence type="ECO:0000256" key="6">
    <source>
        <dbReference type="ARBA" id="ARBA00022705"/>
    </source>
</evidence>
<dbReference type="GO" id="GO:1990077">
    <property type="term" value="C:primosome complex"/>
    <property type="evidence" value="ECO:0007669"/>
    <property type="project" value="UniProtKB-KW"/>
</dbReference>
<evidence type="ECO:0000256" key="2">
    <source>
        <dbReference type="ARBA" id="ARBA00022478"/>
    </source>
</evidence>
<dbReference type="Pfam" id="PF01807">
    <property type="entry name" value="Zn_ribbon_DnaG"/>
    <property type="match status" value="1"/>
</dbReference>
<dbReference type="FunFam" id="3.90.580.10:FF:000001">
    <property type="entry name" value="DNA primase"/>
    <property type="match status" value="1"/>
</dbReference>
<evidence type="ECO:0000259" key="13">
    <source>
        <dbReference type="SMART" id="SM00400"/>
    </source>
</evidence>
<feature type="domain" description="Zinc finger CHC2-type" evidence="13">
    <location>
        <begin position="36"/>
        <end position="87"/>
    </location>
</feature>
<comment type="caution">
    <text evidence="14">The sequence shown here is derived from an EMBL/GenBank/DDBJ whole genome shotgun (WGS) entry which is preliminary data.</text>
</comment>
<protein>
    <submittedName>
        <fullName evidence="14">DNA primase</fullName>
    </submittedName>
</protein>
<dbReference type="Proteomes" id="UP000234145">
    <property type="component" value="Unassembled WGS sequence"/>
</dbReference>
<keyword evidence="9" id="KW-0862">Zinc</keyword>
<comment type="cofactor">
    <cofactor evidence="1">
        <name>Zn(2+)</name>
        <dbReference type="ChEBI" id="CHEBI:29105"/>
    </cofactor>
</comment>